<dbReference type="InterPro" id="IPR006073">
    <property type="entry name" value="GTP-bd"/>
</dbReference>
<dbReference type="OrthoDB" id="1739700at2759"/>
<sequence length="860" mass="98562">MLLQAARIRLFTHPIHPSPSFHFTLPFIRTTVTNSATKHPKLTLTTETTPKHTQKTVLFIPPGTDPEQVTEDIILPNSNIVLGPYAGDAKVKEVQFIGSSVRPKDCPKDDRPEFAMLGRSNVGKSSLINSLVRKKEVALTSKKPGWSIRLKKHLVGGFRDVTNCPSCPEHVKAIVHEYMINKQIVKRICQMLPRINEVDSEEDGEDCVITSMKRGSDSGEGSSKGLPKKPRHKGPVDMFFARNTEDVLTGRKRGRQQTINEVCKKELRFHACRKIAKWFYDVGLPFNAANYDSFQVAMEAVAQFGPGLKPPSMYELRVPLLKKEVEEIDNNMINYKKEWAVNGCSIISDGWRDSTVQKDIVNFLVNSPKEDIGKLERVKSSLKKAMFVNGYIYNHVGLVNMMRRFTNQRNLHRPAITRFATSFITLAQLHIQQNNLKKMITSYDWNNSKWSKEAAWKQVAKIILNDSFWRNVAYALKLTGPLVKVLRMVNGDKKPAMGYIYEAMDRLKEAITAAFSHDEHLYEKAFEIIDLRWTAQLHRPLHVAGHFLDSEMFYDEEKKATCEEVTTGLYDCIRRLTPDIRIQDLISKELDVYQNALKLFGDPMGIRIGRQNLWRIGGFHTDHQLQTYKSLLYVFLASRVVLSAVRGTGVFFNIADSTDPILLDDINENNELSMGQMDGEEDATEFVFEDDELTWADVDRVAGASEPAYSTRVGLLEHQHQQVLRMFNQERQEVEEVRVLLMLLLLVPKEKRSVYFGDREPQTLRMNGECMLSSDLHKFPFVLMHWFLFTCMPLWSFGYSQLCKSDERCCKSSDCRPMQVSLICEPSHHVHKANMVIYITIHEHSLVQRTLHSFKLSDVL</sequence>
<feature type="domain" description="DUF659" evidence="3">
    <location>
        <begin position="311"/>
        <end position="369"/>
    </location>
</feature>
<evidence type="ECO:0000259" key="3">
    <source>
        <dbReference type="Pfam" id="PF04937"/>
    </source>
</evidence>
<dbReference type="PANTHER" id="PTHR32166:SF122">
    <property type="entry name" value="OS09G0499600 PROTEIN"/>
    <property type="match status" value="1"/>
</dbReference>
<organism evidence="4 5">
    <name type="scientific">Artemisia annua</name>
    <name type="common">Sweet wormwood</name>
    <dbReference type="NCBI Taxonomy" id="35608"/>
    <lineage>
        <taxon>Eukaryota</taxon>
        <taxon>Viridiplantae</taxon>
        <taxon>Streptophyta</taxon>
        <taxon>Embryophyta</taxon>
        <taxon>Tracheophyta</taxon>
        <taxon>Spermatophyta</taxon>
        <taxon>Magnoliopsida</taxon>
        <taxon>eudicotyledons</taxon>
        <taxon>Gunneridae</taxon>
        <taxon>Pentapetalae</taxon>
        <taxon>asterids</taxon>
        <taxon>campanulids</taxon>
        <taxon>Asterales</taxon>
        <taxon>Asteraceae</taxon>
        <taxon>Asteroideae</taxon>
        <taxon>Anthemideae</taxon>
        <taxon>Artemisiinae</taxon>
        <taxon>Artemisia</taxon>
    </lineage>
</organism>
<dbReference type="GO" id="GO:0005525">
    <property type="term" value="F:GTP binding"/>
    <property type="evidence" value="ECO:0007669"/>
    <property type="project" value="InterPro"/>
</dbReference>
<dbReference type="SUPFAM" id="SSF52540">
    <property type="entry name" value="P-loop containing nucleoside triphosphate hydrolases"/>
    <property type="match status" value="1"/>
</dbReference>
<dbReference type="InterPro" id="IPR012337">
    <property type="entry name" value="RNaseH-like_sf"/>
</dbReference>
<dbReference type="PANTHER" id="PTHR32166">
    <property type="entry name" value="OSJNBA0013A04.12 PROTEIN"/>
    <property type="match status" value="1"/>
</dbReference>
<dbReference type="Pfam" id="PF04937">
    <property type="entry name" value="DUF659"/>
    <property type="match status" value="1"/>
</dbReference>
<gene>
    <name evidence="4" type="ORF">CTI12_AA322260</name>
</gene>
<dbReference type="Proteomes" id="UP000245207">
    <property type="component" value="Unassembled WGS sequence"/>
</dbReference>
<dbReference type="SUPFAM" id="SSF53098">
    <property type="entry name" value="Ribonuclease H-like"/>
    <property type="match status" value="1"/>
</dbReference>
<dbReference type="Pfam" id="PF01926">
    <property type="entry name" value="MMR_HSR1"/>
    <property type="match status" value="1"/>
</dbReference>
<feature type="domain" description="G" evidence="2">
    <location>
        <begin position="114"/>
        <end position="155"/>
    </location>
</feature>
<dbReference type="STRING" id="35608.A0A2U1MWF8"/>
<dbReference type="AlphaFoldDB" id="A0A2U1MWF8"/>
<evidence type="ECO:0000256" key="1">
    <source>
        <dbReference type="SAM" id="MobiDB-lite"/>
    </source>
</evidence>
<name>A0A2U1MWF8_ARTAN</name>
<proteinExistence type="predicted"/>
<dbReference type="EMBL" id="PKPP01004199">
    <property type="protein sequence ID" value="PWA65546.1"/>
    <property type="molecule type" value="Genomic_DNA"/>
</dbReference>
<keyword evidence="5" id="KW-1185">Reference proteome</keyword>
<dbReference type="Gene3D" id="3.40.50.300">
    <property type="entry name" value="P-loop containing nucleotide triphosphate hydrolases"/>
    <property type="match status" value="1"/>
</dbReference>
<evidence type="ECO:0008006" key="6">
    <source>
        <dbReference type="Google" id="ProtNLM"/>
    </source>
</evidence>
<dbReference type="InterPro" id="IPR027417">
    <property type="entry name" value="P-loop_NTPase"/>
</dbReference>
<protein>
    <recommendedName>
        <fullName evidence="6">DUF659 domain-containing protein</fullName>
    </recommendedName>
</protein>
<evidence type="ECO:0000313" key="5">
    <source>
        <dbReference type="Proteomes" id="UP000245207"/>
    </source>
</evidence>
<comment type="caution">
    <text evidence="4">The sequence shown here is derived from an EMBL/GenBank/DDBJ whole genome shotgun (WGS) entry which is preliminary data.</text>
</comment>
<reference evidence="4 5" key="1">
    <citation type="journal article" date="2018" name="Mol. Plant">
        <title>The genome of Artemisia annua provides insight into the evolution of Asteraceae family and artemisinin biosynthesis.</title>
        <authorList>
            <person name="Shen Q."/>
            <person name="Zhang L."/>
            <person name="Liao Z."/>
            <person name="Wang S."/>
            <person name="Yan T."/>
            <person name="Shi P."/>
            <person name="Liu M."/>
            <person name="Fu X."/>
            <person name="Pan Q."/>
            <person name="Wang Y."/>
            <person name="Lv Z."/>
            <person name="Lu X."/>
            <person name="Zhang F."/>
            <person name="Jiang W."/>
            <person name="Ma Y."/>
            <person name="Chen M."/>
            <person name="Hao X."/>
            <person name="Li L."/>
            <person name="Tang Y."/>
            <person name="Lv G."/>
            <person name="Zhou Y."/>
            <person name="Sun X."/>
            <person name="Brodelius P.E."/>
            <person name="Rose J.K.C."/>
            <person name="Tang K."/>
        </authorList>
    </citation>
    <scope>NUCLEOTIDE SEQUENCE [LARGE SCALE GENOMIC DNA]</scope>
    <source>
        <strain evidence="5">cv. Huhao1</strain>
        <tissue evidence="4">Leaf</tissue>
    </source>
</reference>
<evidence type="ECO:0000313" key="4">
    <source>
        <dbReference type="EMBL" id="PWA65546.1"/>
    </source>
</evidence>
<feature type="region of interest" description="Disordered" evidence="1">
    <location>
        <begin position="211"/>
        <end position="235"/>
    </location>
</feature>
<evidence type="ECO:0000259" key="2">
    <source>
        <dbReference type="Pfam" id="PF01926"/>
    </source>
</evidence>
<dbReference type="InterPro" id="IPR007021">
    <property type="entry name" value="DUF659"/>
</dbReference>
<accession>A0A2U1MWF8</accession>